<organism evidence="9 10">
    <name type="scientific">Roseimaritima ulvae</name>
    <dbReference type="NCBI Taxonomy" id="980254"/>
    <lineage>
        <taxon>Bacteria</taxon>
        <taxon>Pseudomonadati</taxon>
        <taxon>Planctomycetota</taxon>
        <taxon>Planctomycetia</taxon>
        <taxon>Pirellulales</taxon>
        <taxon>Pirellulaceae</taxon>
        <taxon>Roseimaritima</taxon>
    </lineage>
</organism>
<comment type="similarity">
    <text evidence="1 6">Belongs to the TACO1 family.</text>
</comment>
<comment type="subcellular location">
    <subcellularLocation>
        <location evidence="6">Cytoplasm</location>
    </subcellularLocation>
</comment>
<dbReference type="PANTHER" id="PTHR12532:SF6">
    <property type="entry name" value="TRANSCRIPTIONAL REGULATORY PROTEIN YEBC-RELATED"/>
    <property type="match status" value="1"/>
</dbReference>
<evidence type="ECO:0000256" key="5">
    <source>
        <dbReference type="ARBA" id="ARBA00023163"/>
    </source>
</evidence>
<dbReference type="GO" id="GO:0003677">
    <property type="term" value="F:DNA binding"/>
    <property type="evidence" value="ECO:0007669"/>
    <property type="project" value="UniProtKB-UniRule"/>
</dbReference>
<evidence type="ECO:0000256" key="6">
    <source>
        <dbReference type="HAMAP-Rule" id="MF_00693"/>
    </source>
</evidence>
<dbReference type="FunFam" id="3.30.70.980:FF:000002">
    <property type="entry name" value="Probable transcriptional regulatory protein YebC"/>
    <property type="match status" value="1"/>
</dbReference>
<evidence type="ECO:0000259" key="8">
    <source>
        <dbReference type="Pfam" id="PF20772"/>
    </source>
</evidence>
<dbReference type="InterPro" id="IPR048300">
    <property type="entry name" value="TACO1_YebC-like_2nd/3rd_dom"/>
</dbReference>
<keyword evidence="5 6" id="KW-0804">Transcription</keyword>
<sequence>MAGHSKWANIQHRKGRVDAQRAKIWSKLSKAIIVAAQMGGGDPDANFRLRKAVDDAKAVSMPKDNITRAIKRGTGELGGGPVEELIYEGYGPAGVAVMCEIMTDNRNRTAPELRSLFSKHGGNLGSTGCVAYLFDRKGLIQFDAEKYDEEMITEIALENGADDVAAADGTLDVTCDPNDFQELLDAFRSKELEMEFSEVTQIPQTTVDVEPGDAKQALRLLEALDDHDDVQNVSTNLNITDEAMSED</sequence>
<evidence type="ECO:0000256" key="1">
    <source>
        <dbReference type="ARBA" id="ARBA00008724"/>
    </source>
</evidence>
<dbReference type="Pfam" id="PF20772">
    <property type="entry name" value="TACO1_YebC_N"/>
    <property type="match status" value="1"/>
</dbReference>
<dbReference type="Proteomes" id="UP000325286">
    <property type="component" value="Chromosome"/>
</dbReference>
<dbReference type="InterPro" id="IPR049083">
    <property type="entry name" value="TACO1_YebC_N"/>
</dbReference>
<dbReference type="Gene3D" id="1.10.10.200">
    <property type="match status" value="1"/>
</dbReference>
<dbReference type="GO" id="GO:0006355">
    <property type="term" value="P:regulation of DNA-templated transcription"/>
    <property type="evidence" value="ECO:0007669"/>
    <property type="project" value="UniProtKB-UniRule"/>
</dbReference>
<protein>
    <recommendedName>
        <fullName evidence="6">Probable transcriptional regulatory protein UC8_51100</fullName>
    </recommendedName>
</protein>
<dbReference type="AlphaFoldDB" id="A0A5B9R0W0"/>
<reference evidence="9 10" key="1">
    <citation type="submission" date="2019-08" db="EMBL/GenBank/DDBJ databases">
        <title>Deep-cultivation of Planctomycetes and their phenomic and genomic characterization uncovers novel biology.</title>
        <authorList>
            <person name="Wiegand S."/>
            <person name="Jogler M."/>
            <person name="Boedeker C."/>
            <person name="Pinto D."/>
            <person name="Vollmers J."/>
            <person name="Rivas-Marin E."/>
            <person name="Kohn T."/>
            <person name="Peeters S.H."/>
            <person name="Heuer A."/>
            <person name="Rast P."/>
            <person name="Oberbeckmann S."/>
            <person name="Bunk B."/>
            <person name="Jeske O."/>
            <person name="Meyerdierks A."/>
            <person name="Storesund J.E."/>
            <person name="Kallscheuer N."/>
            <person name="Luecker S."/>
            <person name="Lage O.M."/>
            <person name="Pohl T."/>
            <person name="Merkel B.J."/>
            <person name="Hornburger P."/>
            <person name="Mueller R.-W."/>
            <person name="Bruemmer F."/>
            <person name="Labrenz M."/>
            <person name="Spormann A.M."/>
            <person name="Op den Camp H."/>
            <person name="Overmann J."/>
            <person name="Amann R."/>
            <person name="Jetten M.S.M."/>
            <person name="Mascher T."/>
            <person name="Medema M.H."/>
            <person name="Devos D.P."/>
            <person name="Kaster A.-K."/>
            <person name="Ovreas L."/>
            <person name="Rohde M."/>
            <person name="Galperin M.Y."/>
            <person name="Jogler C."/>
        </authorList>
    </citation>
    <scope>NUCLEOTIDE SEQUENCE [LARGE SCALE GENOMIC DNA]</scope>
    <source>
        <strain evidence="9 10">UC8</strain>
    </source>
</reference>
<dbReference type="HAMAP" id="MF_00693">
    <property type="entry name" value="Transcrip_reg_TACO1"/>
    <property type="match status" value="1"/>
</dbReference>
<dbReference type="Gene3D" id="3.30.70.980">
    <property type="match status" value="2"/>
</dbReference>
<feature type="domain" description="TACO1/YebC-like N-terminal" evidence="8">
    <location>
        <begin position="5"/>
        <end position="76"/>
    </location>
</feature>
<evidence type="ECO:0000259" key="7">
    <source>
        <dbReference type="Pfam" id="PF01709"/>
    </source>
</evidence>
<proteinExistence type="inferred from homology"/>
<keyword evidence="3 6" id="KW-0805">Transcription regulation</keyword>
<dbReference type="SUPFAM" id="SSF75625">
    <property type="entry name" value="YebC-like"/>
    <property type="match status" value="1"/>
</dbReference>
<dbReference type="InterPro" id="IPR017856">
    <property type="entry name" value="Integrase-like_N"/>
</dbReference>
<name>A0A5B9R0W0_9BACT</name>
<dbReference type="InterPro" id="IPR029072">
    <property type="entry name" value="YebC-like"/>
</dbReference>
<dbReference type="EMBL" id="CP042914">
    <property type="protein sequence ID" value="QEG43066.1"/>
    <property type="molecule type" value="Genomic_DNA"/>
</dbReference>
<dbReference type="InterPro" id="IPR026564">
    <property type="entry name" value="Transcrip_reg_TACO1-like_dom3"/>
</dbReference>
<dbReference type="InterPro" id="IPR002876">
    <property type="entry name" value="Transcrip_reg_TACO1-like"/>
</dbReference>
<evidence type="ECO:0000256" key="3">
    <source>
        <dbReference type="ARBA" id="ARBA00023015"/>
    </source>
</evidence>
<dbReference type="NCBIfam" id="TIGR01033">
    <property type="entry name" value="YebC/PmpR family DNA-binding transcriptional regulator"/>
    <property type="match status" value="1"/>
</dbReference>
<dbReference type="KEGG" id="rul:UC8_51100"/>
<accession>A0A5B9R0W0</accession>
<evidence type="ECO:0000256" key="2">
    <source>
        <dbReference type="ARBA" id="ARBA00022490"/>
    </source>
</evidence>
<keyword evidence="2 6" id="KW-0963">Cytoplasm</keyword>
<dbReference type="GO" id="GO:0005829">
    <property type="term" value="C:cytosol"/>
    <property type="evidence" value="ECO:0007669"/>
    <property type="project" value="TreeGrafter"/>
</dbReference>
<dbReference type="OrthoDB" id="9781053at2"/>
<dbReference type="NCBIfam" id="NF009044">
    <property type="entry name" value="PRK12378.1"/>
    <property type="match status" value="1"/>
</dbReference>
<dbReference type="PANTHER" id="PTHR12532">
    <property type="entry name" value="TRANSLATIONAL ACTIVATOR OF CYTOCHROME C OXIDASE 1"/>
    <property type="match status" value="1"/>
</dbReference>
<evidence type="ECO:0000313" key="10">
    <source>
        <dbReference type="Proteomes" id="UP000325286"/>
    </source>
</evidence>
<gene>
    <name evidence="9" type="ORF">UC8_51100</name>
</gene>
<dbReference type="NCBIfam" id="NF001030">
    <property type="entry name" value="PRK00110.1"/>
    <property type="match status" value="1"/>
</dbReference>
<evidence type="ECO:0000256" key="4">
    <source>
        <dbReference type="ARBA" id="ARBA00023125"/>
    </source>
</evidence>
<dbReference type="FunFam" id="1.10.10.200:FF:000002">
    <property type="entry name" value="Probable transcriptional regulatory protein CLM62_37755"/>
    <property type="match status" value="1"/>
</dbReference>
<keyword evidence="4 6" id="KW-0238">DNA-binding</keyword>
<feature type="domain" description="TACO1/YebC-like second and third" evidence="7">
    <location>
        <begin position="83"/>
        <end position="237"/>
    </location>
</feature>
<keyword evidence="10" id="KW-1185">Reference proteome</keyword>
<dbReference type="Pfam" id="PF01709">
    <property type="entry name" value="Transcrip_reg"/>
    <property type="match status" value="1"/>
</dbReference>
<dbReference type="RefSeq" id="WP_068141001.1">
    <property type="nucleotide sequence ID" value="NZ_CP042914.1"/>
</dbReference>
<evidence type="ECO:0000313" key="9">
    <source>
        <dbReference type="EMBL" id="QEG43066.1"/>
    </source>
</evidence>